<evidence type="ECO:0000313" key="2">
    <source>
        <dbReference type="Proteomes" id="UP000198959"/>
    </source>
</evidence>
<accession>A0A1C6SDY2</accession>
<dbReference type="OrthoDB" id="4106525at2"/>
<evidence type="ECO:0000313" key="1">
    <source>
        <dbReference type="EMBL" id="SCL27568.1"/>
    </source>
</evidence>
<name>A0A1C6SDY2_9ACTN</name>
<keyword evidence="2" id="KW-1185">Reference proteome</keyword>
<dbReference type="AlphaFoldDB" id="A0A1C6SDY2"/>
<reference evidence="2" key="1">
    <citation type="submission" date="2016-06" db="EMBL/GenBank/DDBJ databases">
        <authorList>
            <person name="Varghese N."/>
            <person name="Submissions Spin"/>
        </authorList>
    </citation>
    <scope>NUCLEOTIDE SEQUENCE [LARGE SCALE GENOMIC DNA]</scope>
    <source>
        <strain evidence="2">DSM 43817</strain>
    </source>
</reference>
<dbReference type="STRING" id="145854.GA0074692_2373"/>
<dbReference type="EMBL" id="FMHW01000002">
    <property type="protein sequence ID" value="SCL27568.1"/>
    <property type="molecule type" value="Genomic_DNA"/>
</dbReference>
<organism evidence="1 2">
    <name type="scientific">Micromonospora pallida</name>
    <dbReference type="NCBI Taxonomy" id="145854"/>
    <lineage>
        <taxon>Bacteria</taxon>
        <taxon>Bacillati</taxon>
        <taxon>Actinomycetota</taxon>
        <taxon>Actinomycetes</taxon>
        <taxon>Micromonosporales</taxon>
        <taxon>Micromonosporaceae</taxon>
        <taxon>Micromonospora</taxon>
    </lineage>
</organism>
<sequence>MATAGAPVTHRSVDGSRFRLDGSLDLSAPVTSVADVTINGRLHEFTAGSTGLADDVVRALGVDRFDEELTYQGGTLLTARTRPYDPQIKLTEDRLVAVWRGRRHSFFTELYGATSAHLLGVLRTLRVEEHDDGLALLPTSVGGAKFAAPATVLKEVPGLGLLEMAPLTRERAERLPSWRGLRTQAGELYRDALSDGKPYFVLATADTWLSLVPLADTDLEQVPTLVDRLRVQTVR</sequence>
<dbReference type="Proteomes" id="UP000198959">
    <property type="component" value="Unassembled WGS sequence"/>
</dbReference>
<gene>
    <name evidence="1" type="ORF">GA0074692_2373</name>
</gene>
<proteinExistence type="predicted"/>
<protein>
    <submittedName>
        <fullName evidence="1">Uncharacterized protein</fullName>
    </submittedName>
</protein>